<keyword evidence="2" id="KW-1185">Reference proteome</keyword>
<comment type="caution">
    <text evidence="1">The sequence shown here is derived from an EMBL/GenBank/DDBJ whole genome shotgun (WGS) entry which is preliminary data.</text>
</comment>
<evidence type="ECO:0000313" key="1">
    <source>
        <dbReference type="EMBL" id="KAG5614849.1"/>
    </source>
</evidence>
<reference evidence="1 2" key="1">
    <citation type="submission" date="2020-09" db="EMBL/GenBank/DDBJ databases">
        <title>De no assembly of potato wild relative species, Solanum commersonii.</title>
        <authorList>
            <person name="Cho K."/>
        </authorList>
    </citation>
    <scope>NUCLEOTIDE SEQUENCE [LARGE SCALE GENOMIC DNA]</scope>
    <source>
        <strain evidence="1">LZ3.2</strain>
        <tissue evidence="1">Leaf</tissue>
    </source>
</reference>
<dbReference type="AlphaFoldDB" id="A0A9J5ZRL5"/>
<dbReference type="Proteomes" id="UP000824120">
    <property type="component" value="Chromosome 3"/>
</dbReference>
<dbReference type="OrthoDB" id="10305687at2759"/>
<proteinExistence type="predicted"/>
<protein>
    <submittedName>
        <fullName evidence="1">Uncharacterized protein</fullName>
    </submittedName>
</protein>
<dbReference type="EMBL" id="JACXVP010000003">
    <property type="protein sequence ID" value="KAG5614849.1"/>
    <property type="molecule type" value="Genomic_DNA"/>
</dbReference>
<gene>
    <name evidence="1" type="ORF">H5410_014673</name>
</gene>
<name>A0A9J5ZRL5_SOLCO</name>
<evidence type="ECO:0000313" key="2">
    <source>
        <dbReference type="Proteomes" id="UP000824120"/>
    </source>
</evidence>
<sequence>MAFKKINDVSCKDSTIATFVDFSDVGLVSRHKFKTSGSDRSKYFTYLEMARKGKSRMTLMTAISEGNIASTLVDELSHSGFKFGESANSMNSSIPTKVNTLMVDTTDMDDMFAMMEKTIETLMKSIDDKNLQIAQLISPTLESHITM</sequence>
<organism evidence="1 2">
    <name type="scientific">Solanum commersonii</name>
    <name type="common">Commerson's wild potato</name>
    <name type="synonym">Commerson's nightshade</name>
    <dbReference type="NCBI Taxonomy" id="4109"/>
    <lineage>
        <taxon>Eukaryota</taxon>
        <taxon>Viridiplantae</taxon>
        <taxon>Streptophyta</taxon>
        <taxon>Embryophyta</taxon>
        <taxon>Tracheophyta</taxon>
        <taxon>Spermatophyta</taxon>
        <taxon>Magnoliopsida</taxon>
        <taxon>eudicotyledons</taxon>
        <taxon>Gunneridae</taxon>
        <taxon>Pentapetalae</taxon>
        <taxon>asterids</taxon>
        <taxon>lamiids</taxon>
        <taxon>Solanales</taxon>
        <taxon>Solanaceae</taxon>
        <taxon>Solanoideae</taxon>
        <taxon>Solaneae</taxon>
        <taxon>Solanum</taxon>
    </lineage>
</organism>
<accession>A0A9J5ZRL5</accession>